<dbReference type="EMBL" id="VITN01000003">
    <property type="protein sequence ID" value="TWB22643.1"/>
    <property type="molecule type" value="Genomic_DNA"/>
</dbReference>
<evidence type="ECO:0000313" key="1">
    <source>
        <dbReference type="EMBL" id="TWB22643.1"/>
    </source>
</evidence>
<dbReference type="AlphaFoldDB" id="A0A560FLZ8"/>
<organism evidence="1 2">
    <name type="scientific">Nitrospirillum amazonense</name>
    <dbReference type="NCBI Taxonomy" id="28077"/>
    <lineage>
        <taxon>Bacteria</taxon>
        <taxon>Pseudomonadati</taxon>
        <taxon>Pseudomonadota</taxon>
        <taxon>Alphaproteobacteria</taxon>
        <taxon>Rhodospirillales</taxon>
        <taxon>Azospirillaceae</taxon>
        <taxon>Nitrospirillum</taxon>
    </lineage>
</organism>
<accession>A0A560FLZ8</accession>
<dbReference type="Proteomes" id="UP000319859">
    <property type="component" value="Unassembled WGS sequence"/>
</dbReference>
<proteinExistence type="predicted"/>
<reference evidence="1 2" key="1">
    <citation type="submission" date="2019-06" db="EMBL/GenBank/DDBJ databases">
        <title>Genomic Encyclopedia of Type Strains, Phase IV (KMG-V): Genome sequencing to study the core and pangenomes of soil and plant-associated prokaryotes.</title>
        <authorList>
            <person name="Whitman W."/>
        </authorList>
    </citation>
    <scope>NUCLEOTIDE SEQUENCE [LARGE SCALE GENOMIC DNA]</scope>
    <source>
        <strain evidence="1 2">BR 11880</strain>
    </source>
</reference>
<sequence>MEWVHIALGAIGSAAVATAKVVEQQQKPCTVTRSTIMIPNDKERVWALLNDYPNQGDWRHFAMVKPTTAADGQTIWRLDTGVRTQGFFRVRRREAFTVASCKRYRLVHRMLAPVQGERSFILDEQQGHGRIVRLTLTWTGALYHRKRLILESDRLIRDLTSHFHRAR</sequence>
<dbReference type="SUPFAM" id="SSF55961">
    <property type="entry name" value="Bet v1-like"/>
    <property type="match status" value="1"/>
</dbReference>
<evidence type="ECO:0000313" key="2">
    <source>
        <dbReference type="Proteomes" id="UP000319859"/>
    </source>
</evidence>
<gene>
    <name evidence="1" type="ORF">FBZ89_103269</name>
</gene>
<comment type="caution">
    <text evidence="1">The sequence shown here is derived from an EMBL/GenBank/DDBJ whole genome shotgun (WGS) entry which is preliminary data.</text>
</comment>
<dbReference type="RefSeq" id="WP_145749217.1">
    <property type="nucleotide sequence ID" value="NZ_VITN01000003.1"/>
</dbReference>
<name>A0A560FLZ8_9PROT</name>
<protein>
    <submittedName>
        <fullName evidence="1">Uncharacterized protein</fullName>
    </submittedName>
</protein>